<protein>
    <submittedName>
        <fullName evidence="4">Kynurenine formamidase</fullName>
    </submittedName>
</protein>
<dbReference type="InterPro" id="IPR050300">
    <property type="entry name" value="GDXG_lipolytic_enzyme"/>
</dbReference>
<gene>
    <name evidence="4" type="ORF">AKO1_015351</name>
</gene>
<keyword evidence="5" id="KW-1185">Reference proteome</keyword>
<dbReference type="PANTHER" id="PTHR48081">
    <property type="entry name" value="AB HYDROLASE SUPERFAMILY PROTEIN C4A8.06C"/>
    <property type="match status" value="1"/>
</dbReference>
<accession>A0AAW2ZFK0</accession>
<evidence type="ECO:0000313" key="4">
    <source>
        <dbReference type="EMBL" id="KAL0488225.1"/>
    </source>
</evidence>
<dbReference type="GO" id="GO:0016787">
    <property type="term" value="F:hydrolase activity"/>
    <property type="evidence" value="ECO:0007669"/>
    <property type="project" value="UniProtKB-KW"/>
</dbReference>
<keyword evidence="2" id="KW-0378">Hydrolase</keyword>
<dbReference type="Proteomes" id="UP001431209">
    <property type="component" value="Unassembled WGS sequence"/>
</dbReference>
<evidence type="ECO:0000256" key="2">
    <source>
        <dbReference type="ARBA" id="ARBA00022801"/>
    </source>
</evidence>
<dbReference type="EMBL" id="JAOPGA020001417">
    <property type="protein sequence ID" value="KAL0488225.1"/>
    <property type="molecule type" value="Genomic_DNA"/>
</dbReference>
<name>A0AAW2ZFK0_9EUKA</name>
<feature type="domain" description="BD-FAE-like" evidence="3">
    <location>
        <begin position="37"/>
        <end position="238"/>
    </location>
</feature>
<dbReference type="Gene3D" id="3.40.50.1820">
    <property type="entry name" value="alpha/beta hydrolase"/>
    <property type="match status" value="1"/>
</dbReference>
<dbReference type="InterPro" id="IPR002168">
    <property type="entry name" value="Lipase_GDXG_HIS_AS"/>
</dbReference>
<dbReference type="PANTHER" id="PTHR48081:SF33">
    <property type="entry name" value="KYNURENINE FORMAMIDASE"/>
    <property type="match status" value="1"/>
</dbReference>
<reference evidence="4 5" key="1">
    <citation type="submission" date="2024-03" db="EMBL/GenBank/DDBJ databases">
        <title>The Acrasis kona genome and developmental transcriptomes reveal deep origins of eukaryotic multicellular pathways.</title>
        <authorList>
            <person name="Sheikh S."/>
            <person name="Fu C.-J."/>
            <person name="Brown M.W."/>
            <person name="Baldauf S.L."/>
        </authorList>
    </citation>
    <scope>NUCLEOTIDE SEQUENCE [LARGE SCALE GENOMIC DNA]</scope>
    <source>
        <strain evidence="4 5">ATCC MYA-3509</strain>
    </source>
</reference>
<dbReference type="InterPro" id="IPR049492">
    <property type="entry name" value="BD-FAE-like_dom"/>
</dbReference>
<comment type="similarity">
    <text evidence="1">Belongs to the 'GDXG' lipolytic enzyme family.</text>
</comment>
<evidence type="ECO:0000256" key="1">
    <source>
        <dbReference type="ARBA" id="ARBA00010515"/>
    </source>
</evidence>
<evidence type="ECO:0000259" key="3">
    <source>
        <dbReference type="Pfam" id="PF20434"/>
    </source>
</evidence>
<sequence>MCDSNKQDVIRCFRDVDYLMSDTKRQSKNGVDKQMCNVYVPPEDDSRDYNPVLVFVHGGSWSRGDRSHRWFDVYGNLAKYFAKAGYVVVVAGYRLSPEVQHPTHCEDVAQCLKFVKLKIKTYNGNPDLVFLMGHSAGGHICASLVLNTAFLDKVDLDHTFIKGCVTVSGVYDVTATALMSQIVSRFVIIPAFGRREDGDYSDCSPIEYVRRGAPPFLVLNAEKDWGLDRQSEHFVQKLCNAGVECKWKRYHRSGTNHLSIIGLSKLRGEPYKEMCADSIDFLDDLVRRRFEGKKMSKHLRGNSSVVYDDVFVEGLEDQPQPVMDDVAQDGEDLGGVCSL</sequence>
<dbReference type="AlphaFoldDB" id="A0AAW2ZFK0"/>
<dbReference type="SUPFAM" id="SSF53474">
    <property type="entry name" value="alpha/beta-Hydrolases"/>
    <property type="match status" value="1"/>
</dbReference>
<organism evidence="4 5">
    <name type="scientific">Acrasis kona</name>
    <dbReference type="NCBI Taxonomy" id="1008807"/>
    <lineage>
        <taxon>Eukaryota</taxon>
        <taxon>Discoba</taxon>
        <taxon>Heterolobosea</taxon>
        <taxon>Tetramitia</taxon>
        <taxon>Eutetramitia</taxon>
        <taxon>Acrasidae</taxon>
        <taxon>Acrasis</taxon>
    </lineage>
</organism>
<proteinExistence type="inferred from homology"/>
<evidence type="ECO:0000313" key="5">
    <source>
        <dbReference type="Proteomes" id="UP001431209"/>
    </source>
</evidence>
<dbReference type="Pfam" id="PF20434">
    <property type="entry name" value="BD-FAE"/>
    <property type="match status" value="1"/>
</dbReference>
<dbReference type="InterPro" id="IPR029058">
    <property type="entry name" value="AB_hydrolase_fold"/>
</dbReference>
<dbReference type="PROSITE" id="PS01173">
    <property type="entry name" value="LIPASE_GDXG_HIS"/>
    <property type="match status" value="1"/>
</dbReference>
<comment type="caution">
    <text evidence="4">The sequence shown here is derived from an EMBL/GenBank/DDBJ whole genome shotgun (WGS) entry which is preliminary data.</text>
</comment>